<evidence type="ECO:0000313" key="1">
    <source>
        <dbReference type="EMBL" id="JAH11161.1"/>
    </source>
</evidence>
<proteinExistence type="predicted"/>
<protein>
    <submittedName>
        <fullName evidence="1">Uncharacterized protein</fullName>
    </submittedName>
</protein>
<sequence length="61" mass="7179">MLVGWAHTHPESMGTTLLTLIKLQIYTNKYVFQVSAFLIIQETSNKHDLELRFFLSYTYLI</sequence>
<accession>A0A0E9Q2N4</accession>
<reference evidence="1" key="2">
    <citation type="journal article" date="2015" name="Fish Shellfish Immunol.">
        <title>Early steps in the European eel (Anguilla anguilla)-Vibrio vulnificus interaction in the gills: Role of the RtxA13 toxin.</title>
        <authorList>
            <person name="Callol A."/>
            <person name="Pajuelo D."/>
            <person name="Ebbesson L."/>
            <person name="Teles M."/>
            <person name="MacKenzie S."/>
            <person name="Amaro C."/>
        </authorList>
    </citation>
    <scope>NUCLEOTIDE SEQUENCE</scope>
</reference>
<name>A0A0E9Q2N4_ANGAN</name>
<dbReference type="AlphaFoldDB" id="A0A0E9Q2N4"/>
<reference evidence="1" key="1">
    <citation type="submission" date="2014-11" db="EMBL/GenBank/DDBJ databases">
        <authorList>
            <person name="Amaro Gonzalez C."/>
        </authorList>
    </citation>
    <scope>NUCLEOTIDE SEQUENCE</scope>
</reference>
<organism evidence="1">
    <name type="scientific">Anguilla anguilla</name>
    <name type="common">European freshwater eel</name>
    <name type="synonym">Muraena anguilla</name>
    <dbReference type="NCBI Taxonomy" id="7936"/>
    <lineage>
        <taxon>Eukaryota</taxon>
        <taxon>Metazoa</taxon>
        <taxon>Chordata</taxon>
        <taxon>Craniata</taxon>
        <taxon>Vertebrata</taxon>
        <taxon>Euteleostomi</taxon>
        <taxon>Actinopterygii</taxon>
        <taxon>Neopterygii</taxon>
        <taxon>Teleostei</taxon>
        <taxon>Anguilliformes</taxon>
        <taxon>Anguillidae</taxon>
        <taxon>Anguilla</taxon>
    </lineage>
</organism>
<dbReference type="EMBL" id="GBXM01097416">
    <property type="protein sequence ID" value="JAH11161.1"/>
    <property type="molecule type" value="Transcribed_RNA"/>
</dbReference>